<dbReference type="GeneID" id="13997177"/>
<dbReference type="EMBL" id="JX872508">
    <property type="protein sequence ID" value="AFV51448.1"/>
    <property type="molecule type" value="Genomic_DNA"/>
</dbReference>
<accession>K4NZU8</accession>
<protein>
    <recommendedName>
        <fullName evidence="3">Phage protein</fullName>
    </recommendedName>
</protein>
<sequence length="89" mass="10467">MKFKLHYHKLLKHFTVRRSDTRAIVFTTERRFVVPLIGQTVELAPNVHVIITRGKFQEATNKTRPVLNVAVTRFPFVKLLIERVKEVLK</sequence>
<dbReference type="OrthoDB" id="18526at10239"/>
<evidence type="ECO:0000313" key="1">
    <source>
        <dbReference type="EMBL" id="AFV51448.1"/>
    </source>
</evidence>
<dbReference type="Proteomes" id="UP000009196">
    <property type="component" value="Segment"/>
</dbReference>
<proteinExistence type="predicted"/>
<evidence type="ECO:0000313" key="2">
    <source>
        <dbReference type="Proteomes" id="UP000009196"/>
    </source>
</evidence>
<organism evidence="1 2">
    <name type="scientific">Stenotrophomonas phage IME15</name>
    <dbReference type="NCBI Taxonomy" id="1239382"/>
    <lineage>
        <taxon>Viruses</taxon>
        <taxon>Duplodnaviria</taxon>
        <taxon>Heunggongvirae</taxon>
        <taxon>Uroviricota</taxon>
        <taxon>Caudoviricetes</taxon>
        <taxon>Autographivirales</taxon>
        <taxon>Autotranscriptaviridae</taxon>
        <taxon>Studiervirinae</taxon>
        <taxon>Ebriosvirus</taxon>
        <taxon>Ebriosvirus IME15</taxon>
        <taxon>Teseptimavirus IME15</taxon>
    </lineage>
</organism>
<dbReference type="Pfam" id="PF06726">
    <property type="entry name" value="BC10"/>
    <property type="match status" value="1"/>
</dbReference>
<name>K4NZU8_9CAUD</name>
<dbReference type="KEGG" id="vg:13997177"/>
<keyword evidence="2" id="KW-1185">Reference proteome</keyword>
<evidence type="ECO:0008006" key="3">
    <source>
        <dbReference type="Google" id="ProtNLM"/>
    </source>
</evidence>
<reference evidence="1 2" key="1">
    <citation type="journal article" date="2012" name="J. Virol.">
        <title>Complete Genome Sequence of IME15, the First T7-Like Bacteriophage Lytic to Pan-Antibiotic-Resistant Stenotrophomonas maltophilia.</title>
        <authorList>
            <person name="Huang Y."/>
            <person name="Fan H."/>
            <person name="Pei G."/>
            <person name="Fan H."/>
            <person name="Zhang Z."/>
            <person name="An X."/>
            <person name="Mi Z."/>
            <person name="Shi T."/>
            <person name="Tong Y."/>
        </authorList>
    </citation>
    <scope>NUCLEOTIDE SEQUENCE [LARGE SCALE GENOMIC DNA]</scope>
    <source>
        <strain evidence="1">IME15</strain>
    </source>
</reference>
<dbReference type="RefSeq" id="YP_006990211.1">
    <property type="nucleotide sequence ID" value="NC_019416.1"/>
</dbReference>